<dbReference type="PANTHER" id="PTHR40980">
    <property type="entry name" value="PLUG DOMAIN-CONTAINING PROTEIN"/>
    <property type="match status" value="1"/>
</dbReference>
<keyword evidence="7" id="KW-0675">Receptor</keyword>
<feature type="compositionally biased region" description="Gly residues" evidence="4">
    <location>
        <begin position="30"/>
        <end position="42"/>
    </location>
</feature>
<dbReference type="Pfam" id="PF14905">
    <property type="entry name" value="OMP_b-brl_3"/>
    <property type="match status" value="1"/>
</dbReference>
<comment type="subcellular location">
    <subcellularLocation>
        <location evidence="1">Cell outer membrane</location>
    </subcellularLocation>
</comment>
<dbReference type="InterPro" id="IPR012910">
    <property type="entry name" value="Plug_dom"/>
</dbReference>
<dbReference type="InterPro" id="IPR036942">
    <property type="entry name" value="Beta-barrel_TonB_sf"/>
</dbReference>
<name>A0A926XTM5_9BACT</name>
<dbReference type="GO" id="GO:0009279">
    <property type="term" value="C:cell outer membrane"/>
    <property type="evidence" value="ECO:0007669"/>
    <property type="project" value="UniProtKB-SubCell"/>
</dbReference>
<dbReference type="Gene3D" id="2.40.170.20">
    <property type="entry name" value="TonB-dependent receptor, beta-barrel domain"/>
    <property type="match status" value="1"/>
</dbReference>
<evidence type="ECO:0000256" key="2">
    <source>
        <dbReference type="ARBA" id="ARBA00023136"/>
    </source>
</evidence>
<dbReference type="Gene3D" id="2.170.130.10">
    <property type="entry name" value="TonB-dependent receptor, plug domain"/>
    <property type="match status" value="1"/>
</dbReference>
<dbReference type="InterPro" id="IPR041700">
    <property type="entry name" value="OMP_b-brl_3"/>
</dbReference>
<evidence type="ECO:0000259" key="5">
    <source>
        <dbReference type="Pfam" id="PF07715"/>
    </source>
</evidence>
<dbReference type="Proteomes" id="UP000598820">
    <property type="component" value="Unassembled WGS sequence"/>
</dbReference>
<dbReference type="AlphaFoldDB" id="A0A926XTM5"/>
<keyword evidence="2" id="KW-0472">Membrane</keyword>
<dbReference type="Gene3D" id="2.60.40.1120">
    <property type="entry name" value="Carboxypeptidase-like, regulatory domain"/>
    <property type="match status" value="1"/>
</dbReference>
<evidence type="ECO:0000313" key="8">
    <source>
        <dbReference type="Proteomes" id="UP000598820"/>
    </source>
</evidence>
<accession>A0A926XTM5</accession>
<dbReference type="Pfam" id="PF07715">
    <property type="entry name" value="Plug"/>
    <property type="match status" value="1"/>
</dbReference>
<dbReference type="SUPFAM" id="SSF56935">
    <property type="entry name" value="Porins"/>
    <property type="match status" value="1"/>
</dbReference>
<organism evidence="7 8">
    <name type="scientific">Spirosoma profusum</name>
    <dbReference type="NCBI Taxonomy" id="2771354"/>
    <lineage>
        <taxon>Bacteria</taxon>
        <taxon>Pseudomonadati</taxon>
        <taxon>Bacteroidota</taxon>
        <taxon>Cytophagia</taxon>
        <taxon>Cytophagales</taxon>
        <taxon>Cytophagaceae</taxon>
        <taxon>Spirosoma</taxon>
    </lineage>
</organism>
<dbReference type="SUPFAM" id="SSF49464">
    <property type="entry name" value="Carboxypeptidase regulatory domain-like"/>
    <property type="match status" value="1"/>
</dbReference>
<feature type="region of interest" description="Disordered" evidence="4">
    <location>
        <begin position="26"/>
        <end position="62"/>
    </location>
</feature>
<evidence type="ECO:0000259" key="6">
    <source>
        <dbReference type="Pfam" id="PF14905"/>
    </source>
</evidence>
<proteinExistence type="predicted"/>
<sequence length="886" mass="96086">MRKQQLLLLLTIGLWSGFTKIQATYAQFGPPGGGPGGPGGFGRQQDGRRQKEEFTGVADDAPKGNGKISGLLVDSLSGKPVEFATVALISTKTNKPVDGTTSDAKGNFTLSKLAPGDFRLQYSFIGYKNSDSKPFTIVKGTDLKMGSVKLAPDVRTLGEVVVTGQAALIEEKVDRLVFNADKDIAVKGGDASDILKRVPMLSVDLDGNVSLRGSQNIRVLINNKPSTIVAASVADALKQLPADMIKTVEVITSPSAKYDAEGAAGIINIITKKNTLHGLTLNVDAGVGLRASNLGLNGSYRQGKLGITLGGFGRMMYNRASSTLDQTTRSGTQPLRTLQDNSAFDKPIFGQYNLGFDYDLAKNQSLSANVRFGTRNFIQEQNQLTSTYSGQSLISQMNRDVDRKDLSNSVDMNLDYIRTFKPQQEWSISTQYSRTNLTNNFFADVLTSTGALSARQQNLNNNVNQEMTIQSDYQTPIKKNQLLEFGGKAIMRKVDSDYRYLIGGGSGELSIDPNNPTGALSYNQNIGAGYISYTYVTPSKYTFKIGTRYEHTSITANQSTEVVKNKPLNIPSYGNLVPSINVSKSLKAGTTLKAAYNRRIQRPGLQQLNPNVNAANPQMIMQGNPNLSPELTDNAELSLSSTIKKTYLNVSVFGRLTNNAITQVRIPVDTSLYDFPAGAILTTFQNIGVQRTMGANVFFNTNLTSKWSLNGGFDGYYVYMQGATPGLDGKSMTISNTGISIGGRLMSQLQLDKGWSAQVFSFFRGPMPQLQGTQGGFYMYSLGIRKDLANKRGSVGLAAENFIGNGVVMRTQLDSPILSQVSVNRLYNQNVKLTFTYRIGKMSFDAPRRKARSVNNDDVKAGEGGNDGGQPQQQQQSAPTGGGRPR</sequence>
<dbReference type="RefSeq" id="WP_190884985.1">
    <property type="nucleotide sequence ID" value="NZ_JACWZY010000001.1"/>
</dbReference>
<reference evidence="7" key="1">
    <citation type="submission" date="2020-09" db="EMBL/GenBank/DDBJ databases">
        <authorList>
            <person name="Kim M.K."/>
        </authorList>
    </citation>
    <scope>NUCLEOTIDE SEQUENCE</scope>
    <source>
        <strain evidence="7">BT702</strain>
    </source>
</reference>
<evidence type="ECO:0000313" key="7">
    <source>
        <dbReference type="EMBL" id="MBD2699121.1"/>
    </source>
</evidence>
<protein>
    <submittedName>
        <fullName evidence="7">TonB-dependent receptor</fullName>
    </submittedName>
</protein>
<evidence type="ECO:0000256" key="1">
    <source>
        <dbReference type="ARBA" id="ARBA00004442"/>
    </source>
</evidence>
<dbReference type="InterPro" id="IPR008969">
    <property type="entry name" value="CarboxyPept-like_regulatory"/>
</dbReference>
<dbReference type="EMBL" id="JACWZY010000001">
    <property type="protein sequence ID" value="MBD2699121.1"/>
    <property type="molecule type" value="Genomic_DNA"/>
</dbReference>
<evidence type="ECO:0000256" key="3">
    <source>
        <dbReference type="ARBA" id="ARBA00023237"/>
    </source>
</evidence>
<comment type="caution">
    <text evidence="7">The sequence shown here is derived from an EMBL/GenBank/DDBJ whole genome shotgun (WGS) entry which is preliminary data.</text>
</comment>
<gene>
    <name evidence="7" type="ORF">IC229_00615</name>
</gene>
<keyword evidence="3" id="KW-0998">Cell outer membrane</keyword>
<keyword evidence="8" id="KW-1185">Reference proteome</keyword>
<dbReference type="Pfam" id="PF13620">
    <property type="entry name" value="CarboxypepD_reg"/>
    <property type="match status" value="1"/>
</dbReference>
<feature type="domain" description="TonB-dependent receptor plug" evidence="5">
    <location>
        <begin position="187"/>
        <end position="266"/>
    </location>
</feature>
<feature type="domain" description="Outer membrane protein beta-barrel" evidence="6">
    <location>
        <begin position="421"/>
        <end position="837"/>
    </location>
</feature>
<dbReference type="PANTHER" id="PTHR40980:SF4">
    <property type="entry name" value="TONB-DEPENDENT RECEPTOR-LIKE BETA-BARREL DOMAIN-CONTAINING PROTEIN"/>
    <property type="match status" value="1"/>
</dbReference>
<feature type="compositionally biased region" description="Basic and acidic residues" evidence="4">
    <location>
        <begin position="45"/>
        <end position="54"/>
    </location>
</feature>
<feature type="compositionally biased region" description="Low complexity" evidence="4">
    <location>
        <begin position="869"/>
        <end position="879"/>
    </location>
</feature>
<evidence type="ECO:0000256" key="4">
    <source>
        <dbReference type="SAM" id="MobiDB-lite"/>
    </source>
</evidence>
<dbReference type="InterPro" id="IPR037066">
    <property type="entry name" value="Plug_dom_sf"/>
</dbReference>
<feature type="region of interest" description="Disordered" evidence="4">
    <location>
        <begin position="847"/>
        <end position="886"/>
    </location>
</feature>